<dbReference type="GO" id="GO:0051726">
    <property type="term" value="P:regulation of cell cycle"/>
    <property type="evidence" value="ECO:0007669"/>
    <property type="project" value="TreeGrafter"/>
</dbReference>
<evidence type="ECO:0000313" key="8">
    <source>
        <dbReference type="Proteomes" id="UP000228380"/>
    </source>
</evidence>
<evidence type="ECO:0000259" key="6">
    <source>
        <dbReference type="PROSITE" id="PS50090"/>
    </source>
</evidence>
<feature type="compositionally biased region" description="Basic and acidic residues" evidence="5">
    <location>
        <begin position="429"/>
        <end position="443"/>
    </location>
</feature>
<reference evidence="9" key="1">
    <citation type="submission" date="2025-08" db="UniProtKB">
        <authorList>
            <consortium name="RefSeq"/>
        </authorList>
    </citation>
    <scope>IDENTIFICATION</scope>
    <source>
        <tissue evidence="9">Young leaves</tissue>
    </source>
</reference>
<dbReference type="InterPro" id="IPR017930">
    <property type="entry name" value="Myb_dom"/>
</dbReference>
<dbReference type="Gene3D" id="1.20.58.1880">
    <property type="match status" value="1"/>
</dbReference>
<evidence type="ECO:0000313" key="9">
    <source>
        <dbReference type="RefSeq" id="XP_038971851.1"/>
    </source>
</evidence>
<dbReference type="PANTHER" id="PTHR21689">
    <property type="entry name" value="LIN-9"/>
    <property type="match status" value="1"/>
</dbReference>
<feature type="region of interest" description="Disordered" evidence="5">
    <location>
        <begin position="404"/>
        <end position="443"/>
    </location>
</feature>
<dbReference type="SUPFAM" id="SSF46689">
    <property type="entry name" value="Homeodomain-like"/>
    <property type="match status" value="1"/>
</dbReference>
<comment type="subcellular location">
    <subcellularLocation>
        <location evidence="1">Nucleus</location>
    </subcellularLocation>
</comment>
<feature type="region of interest" description="Disordered" evidence="5">
    <location>
        <begin position="482"/>
        <end position="562"/>
    </location>
</feature>
<evidence type="ECO:0000256" key="3">
    <source>
        <dbReference type="ARBA" id="ARBA00023242"/>
    </source>
</evidence>
<dbReference type="InterPro" id="IPR009057">
    <property type="entry name" value="Homeodomain-like_sf"/>
</dbReference>
<feature type="region of interest" description="Disordered" evidence="5">
    <location>
        <begin position="154"/>
        <end position="189"/>
    </location>
</feature>
<dbReference type="SMART" id="SM00717">
    <property type="entry name" value="SANT"/>
    <property type="match status" value="1"/>
</dbReference>
<dbReference type="GeneID" id="103719317"/>
<feature type="region of interest" description="Disordered" evidence="5">
    <location>
        <begin position="216"/>
        <end position="257"/>
    </location>
</feature>
<dbReference type="Pfam" id="PF00249">
    <property type="entry name" value="Myb_DNA-binding"/>
    <property type="match status" value="1"/>
</dbReference>
<dbReference type="GO" id="GO:0006357">
    <property type="term" value="P:regulation of transcription by RNA polymerase II"/>
    <property type="evidence" value="ECO:0007669"/>
    <property type="project" value="TreeGrafter"/>
</dbReference>
<dbReference type="PROSITE" id="PS51294">
    <property type="entry name" value="HTH_MYB"/>
    <property type="match status" value="1"/>
</dbReference>
<feature type="compositionally biased region" description="Basic residues" evidence="5">
    <location>
        <begin position="109"/>
        <end position="123"/>
    </location>
</feature>
<dbReference type="InterPro" id="IPR001005">
    <property type="entry name" value="SANT/Myb"/>
</dbReference>
<dbReference type="Proteomes" id="UP000228380">
    <property type="component" value="Unplaced"/>
</dbReference>
<proteinExistence type="predicted"/>
<dbReference type="GO" id="GO:0005654">
    <property type="term" value="C:nucleoplasm"/>
    <property type="evidence" value="ECO:0007669"/>
    <property type="project" value="TreeGrafter"/>
</dbReference>
<keyword evidence="3" id="KW-0539">Nucleus</keyword>
<accession>A0A8B8ZCN0</accession>
<dbReference type="RefSeq" id="XP_038971851.1">
    <property type="nucleotide sequence ID" value="XM_039115923.1"/>
</dbReference>
<gene>
    <name evidence="9" type="primary">LOC103719317</name>
</gene>
<feature type="compositionally biased region" description="Basic residues" evidence="5">
    <location>
        <begin position="231"/>
        <end position="241"/>
    </location>
</feature>
<dbReference type="SMART" id="SM01135">
    <property type="entry name" value="DIRP"/>
    <property type="match status" value="1"/>
</dbReference>
<keyword evidence="4" id="KW-0175">Coiled coil</keyword>
<evidence type="ECO:0000256" key="2">
    <source>
        <dbReference type="ARBA" id="ARBA00023125"/>
    </source>
</evidence>
<organism evidence="8 9">
    <name type="scientific">Phoenix dactylifera</name>
    <name type="common">Date palm</name>
    <dbReference type="NCBI Taxonomy" id="42345"/>
    <lineage>
        <taxon>Eukaryota</taxon>
        <taxon>Viridiplantae</taxon>
        <taxon>Streptophyta</taxon>
        <taxon>Embryophyta</taxon>
        <taxon>Tracheophyta</taxon>
        <taxon>Spermatophyta</taxon>
        <taxon>Magnoliopsida</taxon>
        <taxon>Liliopsida</taxon>
        <taxon>Arecaceae</taxon>
        <taxon>Coryphoideae</taxon>
        <taxon>Phoeniceae</taxon>
        <taxon>Phoenix</taxon>
    </lineage>
</organism>
<feature type="coiled-coil region" evidence="4">
    <location>
        <begin position="298"/>
        <end position="325"/>
    </location>
</feature>
<dbReference type="PROSITE" id="PS50090">
    <property type="entry name" value="MYB_LIKE"/>
    <property type="match status" value="1"/>
</dbReference>
<evidence type="ECO:0000259" key="7">
    <source>
        <dbReference type="PROSITE" id="PS51294"/>
    </source>
</evidence>
<keyword evidence="2" id="KW-0238">DNA-binding</keyword>
<evidence type="ECO:0000256" key="1">
    <source>
        <dbReference type="ARBA" id="ARBA00004123"/>
    </source>
</evidence>
<feature type="domain" description="Myb-like" evidence="6">
    <location>
        <begin position="26"/>
        <end position="65"/>
    </location>
</feature>
<feature type="domain" description="HTH myb-type" evidence="7">
    <location>
        <begin position="26"/>
        <end position="60"/>
    </location>
</feature>
<dbReference type="GO" id="GO:0006351">
    <property type="term" value="P:DNA-templated transcription"/>
    <property type="evidence" value="ECO:0007669"/>
    <property type="project" value="InterPro"/>
</dbReference>
<dbReference type="GO" id="GO:0017053">
    <property type="term" value="C:transcription repressor complex"/>
    <property type="evidence" value="ECO:0007669"/>
    <property type="project" value="InterPro"/>
</dbReference>
<feature type="compositionally biased region" description="Basic and acidic residues" evidence="5">
    <location>
        <begin position="245"/>
        <end position="256"/>
    </location>
</feature>
<dbReference type="CDD" id="cd00167">
    <property type="entry name" value="SANT"/>
    <property type="match status" value="1"/>
</dbReference>
<feature type="compositionally biased region" description="Polar residues" evidence="5">
    <location>
        <begin position="414"/>
        <end position="428"/>
    </location>
</feature>
<evidence type="ECO:0000256" key="4">
    <source>
        <dbReference type="SAM" id="Coils"/>
    </source>
</evidence>
<feature type="region of interest" description="Disordered" evidence="5">
    <location>
        <begin position="96"/>
        <end position="134"/>
    </location>
</feature>
<dbReference type="InterPro" id="IPR010561">
    <property type="entry name" value="LIN-9/ALY1"/>
</dbReference>
<name>A0A8B8ZCN0_PHODC</name>
<dbReference type="PANTHER" id="PTHR21689:SF2">
    <property type="entry name" value="PROTEIN LIN-9 HOMOLOG"/>
    <property type="match status" value="1"/>
</dbReference>
<sequence length="1198" mass="133108">MMSGWIKMRQLRTKKRKLSDMLGTQWSKEELERFYEAYRKYGKDWRKVAGAVRNRSSDMVEALYNMNRAYLSLPEGTATAAGLIAMMTDHYNILEGSDSGRESNDVSRTSRKTQKRGRGKFRLMSKGSDGPYPDLLQYQSGPTSGCLSLLKKKRSGDLFPGSRPRAVGKRTPRIPVSNMYSRDDRDKILSPNKQALKSVSNTADDEGAHVAALALAEASQRGGSPQLSRTPGRRADHRRSSPAKSGEKKNESEMDSSKLVGVQIEGDCHEGSLGSREAENGDFVRDVTRLIENDGAAAVETRRKVKKLQEKRKKAAADMENDQLDDDREACSGTEEGINIRKVKDEIDGETMEGKTVRGSKSSRKRSRQLFFGDESSALDALQTLADLSVNILLPTSTVESESSFQVKEEKRNINTAEEPNIPESMSTTHERDQAKVSVKKETGYSTSVGTDAVTRKSAKPAKCLRHDVNAISEVKQQTCACTSKMQKKKRKSSTGKASKGEFNGDSQKCEPQKIEVSPEEGKRLISKTRRVSQVSSSPKQAKLVKPQENSSSSTDLLRPVTDSNETIVQASSTCPVSLLTKSRSRRKVGLQKAWRSKEFKSNENTVGNRPDKYSHPINRVVDLKQKLSHSLSSRMLRRWCMFEWFYSAIDYPWFAKSEFVEYLNHVRLGHVPRLTRIEWGVIRSSLGKPRRLSKQFLQEEREKLEQYRESVRKHYAELRAGVREGLPTDLAQPLSVGQRVIACHPKTREIHDGSILTVDRNRCRVQFDRPELGVELVMDIDCMPLNPLENIPEALRRQNIVANKFCTSFSDTKLDDGSKEWKIGGSMKFAPAESLEITNGSSNIASSSYPMHTLMKQAKGDTIDAIVQAKATVNEVAVAAQQAMYSQPCTLSQIQEREADIRVLAELSRALDKKEALLMELRHMNEEVSGKQKDGDAIKDLEHFRKQYAMVLVQLRDANDQVASALLSLRQRNTYHGNSTHAWVRSIENSGGAAGPPDSCNPSAFLNQDSGSHVAEIVESSRRKARTVVDAAMQAMCALKEGEDAFVKIGEALDSANNRISGPVSGVFGVRRNPPDPGHGISAYQDHTTSCMSEATVHASPKPHISSDSEIQLPSDLISSCVATLLMIQTCTERQYPPAEIAQILDSAVTSLQPCCPQNLPIYREIETCMGIIKNQMLALIPTPSIIPPVEVPVAQK</sequence>
<dbReference type="AlphaFoldDB" id="A0A8B8ZCN0"/>
<evidence type="ECO:0000256" key="5">
    <source>
        <dbReference type="SAM" id="MobiDB-lite"/>
    </source>
</evidence>
<dbReference type="Pfam" id="PF06584">
    <property type="entry name" value="DIRP"/>
    <property type="match status" value="1"/>
</dbReference>
<dbReference type="GO" id="GO:0003677">
    <property type="term" value="F:DNA binding"/>
    <property type="evidence" value="ECO:0007669"/>
    <property type="project" value="UniProtKB-KW"/>
</dbReference>
<keyword evidence="8" id="KW-1185">Reference proteome</keyword>
<protein>
    <submittedName>
        <fullName evidence="9">Protein ALWAYS EARLY 3-like isoform X4</fullName>
    </submittedName>
</protein>
<feature type="compositionally biased region" description="Polar residues" evidence="5">
    <location>
        <begin position="548"/>
        <end position="562"/>
    </location>
</feature>
<dbReference type="InterPro" id="IPR033471">
    <property type="entry name" value="DIRP"/>
</dbReference>